<keyword evidence="5" id="KW-0408">Iron</keyword>
<dbReference type="GO" id="GO:0005506">
    <property type="term" value="F:iron ion binding"/>
    <property type="evidence" value="ECO:0007669"/>
    <property type="project" value="InterPro"/>
</dbReference>
<dbReference type="NCBIfam" id="TIGR00319">
    <property type="entry name" value="desulf_FeS4"/>
    <property type="match status" value="1"/>
</dbReference>
<evidence type="ECO:0000256" key="1">
    <source>
        <dbReference type="ARBA" id="ARBA00011738"/>
    </source>
</evidence>
<reference evidence="7 8" key="1">
    <citation type="submission" date="2019-11" db="EMBL/GenBank/DDBJ databases">
        <title>Comparative genomics of hydrocarbon-degrading Desulfosarcina strains.</title>
        <authorList>
            <person name="Watanabe M."/>
            <person name="Kojima H."/>
            <person name="Fukui M."/>
        </authorList>
    </citation>
    <scope>NUCLEOTIDE SEQUENCE [LARGE SCALE GENOMIC DNA]</scope>
    <source>
        <strain evidence="7 8">PL12</strain>
    </source>
</reference>
<dbReference type="RefSeq" id="WP_155315667.1">
    <property type="nucleotide sequence ID" value="NZ_AP021874.1"/>
</dbReference>
<evidence type="ECO:0000256" key="5">
    <source>
        <dbReference type="ARBA" id="ARBA00023004"/>
    </source>
</evidence>
<gene>
    <name evidence="7" type="ORF">DSCA_13330</name>
</gene>
<evidence type="ECO:0000256" key="4">
    <source>
        <dbReference type="ARBA" id="ARBA00022982"/>
    </source>
</evidence>
<evidence type="ECO:0000259" key="6">
    <source>
        <dbReference type="Pfam" id="PF06397"/>
    </source>
</evidence>
<evidence type="ECO:0000313" key="8">
    <source>
        <dbReference type="Proteomes" id="UP000427906"/>
    </source>
</evidence>
<keyword evidence="8" id="KW-1185">Reference proteome</keyword>
<proteinExistence type="predicted"/>
<accession>A0A5K7YFP4</accession>
<feature type="domain" description="Desulfoferrodoxin N-terminal" evidence="6">
    <location>
        <begin position="3"/>
        <end position="35"/>
    </location>
</feature>
<evidence type="ECO:0000256" key="2">
    <source>
        <dbReference type="ARBA" id="ARBA00022448"/>
    </source>
</evidence>
<evidence type="ECO:0000313" key="7">
    <source>
        <dbReference type="EMBL" id="BBO67403.1"/>
    </source>
</evidence>
<keyword evidence="4" id="KW-0249">Electron transport</keyword>
<dbReference type="SUPFAM" id="SSF57802">
    <property type="entry name" value="Rubredoxin-like"/>
    <property type="match status" value="1"/>
</dbReference>
<dbReference type="AlphaFoldDB" id="A0A5K7YFP4"/>
<dbReference type="KEGG" id="dalk:DSCA_13330"/>
<dbReference type="Gene3D" id="2.20.28.100">
    <property type="entry name" value="Desulphoferrodoxin, N-terminal domain"/>
    <property type="match status" value="1"/>
</dbReference>
<comment type="subunit">
    <text evidence="1">Homodimer.</text>
</comment>
<dbReference type="Pfam" id="PF06397">
    <property type="entry name" value="Desulfoferrod_N"/>
    <property type="match status" value="1"/>
</dbReference>
<evidence type="ECO:0000256" key="3">
    <source>
        <dbReference type="ARBA" id="ARBA00022723"/>
    </source>
</evidence>
<dbReference type="InterPro" id="IPR038094">
    <property type="entry name" value="Desulfoferrodoxin_N_sf"/>
</dbReference>
<sequence>MTTTSEVFKCRECGAIVAVLTGGKGELVCCDQKMVEVTPDKAKKLIHDMARPGTP</sequence>
<keyword evidence="3" id="KW-0479">Metal-binding</keyword>
<organism evidence="7 8">
    <name type="scientific">Desulfosarcina alkanivorans</name>
    <dbReference type="NCBI Taxonomy" id="571177"/>
    <lineage>
        <taxon>Bacteria</taxon>
        <taxon>Pseudomonadati</taxon>
        <taxon>Thermodesulfobacteriota</taxon>
        <taxon>Desulfobacteria</taxon>
        <taxon>Desulfobacterales</taxon>
        <taxon>Desulfosarcinaceae</taxon>
        <taxon>Desulfosarcina</taxon>
    </lineage>
</organism>
<dbReference type="Proteomes" id="UP000427906">
    <property type="component" value="Chromosome"/>
</dbReference>
<dbReference type="EMBL" id="AP021874">
    <property type="protein sequence ID" value="BBO67403.1"/>
    <property type="molecule type" value="Genomic_DNA"/>
</dbReference>
<dbReference type="InterPro" id="IPR004462">
    <property type="entry name" value="Desulfoferrodoxin_N"/>
</dbReference>
<dbReference type="OrthoDB" id="9814936at2"/>
<keyword evidence="2" id="KW-0813">Transport</keyword>
<name>A0A5K7YFP4_9BACT</name>
<protein>
    <recommendedName>
        <fullName evidence="6">Desulfoferrodoxin N-terminal domain-containing protein</fullName>
    </recommendedName>
</protein>